<feature type="region of interest" description="Disordered" evidence="5">
    <location>
        <begin position="40"/>
        <end position="78"/>
    </location>
</feature>
<sequence length="195" mass="21819">MGWRALLGLPLAGAVVMAIFLFMADLIKVEELPPPLDKLPPINMPEVQPDTEIDRTKPVKPDNITPPPPPVTDDRRVDPVTTTDETITVDTEVDSTLDPTGLPVNREAIPIVTTNPQGFENCFDRGDTEHRVVVGFDISPQGEPANIEVISSTDSCFERPAKRAIQRWRFQAKLDQGEPVWQYGMRYTLVFQLEE</sequence>
<evidence type="ECO:0000256" key="4">
    <source>
        <dbReference type="ARBA" id="ARBA00023136"/>
    </source>
</evidence>
<protein>
    <submittedName>
        <fullName evidence="7">TonB family protein</fullName>
    </submittedName>
</protein>
<dbReference type="Gene3D" id="3.30.1150.10">
    <property type="match status" value="1"/>
</dbReference>
<feature type="domain" description="TonB C-terminal" evidence="6">
    <location>
        <begin position="104"/>
        <end position="195"/>
    </location>
</feature>
<evidence type="ECO:0000256" key="5">
    <source>
        <dbReference type="SAM" id="MobiDB-lite"/>
    </source>
</evidence>
<keyword evidence="2" id="KW-0812">Transmembrane</keyword>
<evidence type="ECO:0000256" key="1">
    <source>
        <dbReference type="ARBA" id="ARBA00004167"/>
    </source>
</evidence>
<proteinExistence type="predicted"/>
<comment type="subcellular location">
    <subcellularLocation>
        <location evidence="1">Membrane</location>
        <topology evidence="1">Single-pass membrane protein</topology>
    </subcellularLocation>
</comment>
<accession>A0A7Y3RJK0</accession>
<gene>
    <name evidence="7" type="ORF">HK107_00050</name>
</gene>
<evidence type="ECO:0000313" key="7">
    <source>
        <dbReference type="EMBL" id="NNU14711.1"/>
    </source>
</evidence>
<keyword evidence="4" id="KW-0472">Membrane</keyword>
<dbReference type="GO" id="GO:0016020">
    <property type="term" value="C:membrane"/>
    <property type="evidence" value="ECO:0007669"/>
    <property type="project" value="UniProtKB-SubCell"/>
</dbReference>
<dbReference type="Proteomes" id="UP000536835">
    <property type="component" value="Unassembled WGS sequence"/>
</dbReference>
<dbReference type="Pfam" id="PF03544">
    <property type="entry name" value="TonB_C"/>
    <property type="match status" value="1"/>
</dbReference>
<evidence type="ECO:0000313" key="8">
    <source>
        <dbReference type="Proteomes" id="UP000536835"/>
    </source>
</evidence>
<comment type="caution">
    <text evidence="7">The sequence shown here is derived from an EMBL/GenBank/DDBJ whole genome shotgun (WGS) entry which is preliminary data.</text>
</comment>
<evidence type="ECO:0000259" key="6">
    <source>
        <dbReference type="PROSITE" id="PS52015"/>
    </source>
</evidence>
<dbReference type="InterPro" id="IPR006260">
    <property type="entry name" value="TonB/TolA_C"/>
</dbReference>
<dbReference type="NCBIfam" id="TIGR01352">
    <property type="entry name" value="tonB_Cterm"/>
    <property type="match status" value="1"/>
</dbReference>
<dbReference type="PROSITE" id="PS52015">
    <property type="entry name" value="TONB_CTD"/>
    <property type="match status" value="1"/>
</dbReference>
<keyword evidence="3" id="KW-1133">Transmembrane helix</keyword>
<dbReference type="AlphaFoldDB" id="A0A7Y3RJK0"/>
<dbReference type="SUPFAM" id="SSF74653">
    <property type="entry name" value="TolA/TonB C-terminal domain"/>
    <property type="match status" value="1"/>
</dbReference>
<organism evidence="7 8">
    <name type="scientific">Parvularcula mediterranea</name>
    <dbReference type="NCBI Taxonomy" id="2732508"/>
    <lineage>
        <taxon>Bacteria</taxon>
        <taxon>Pseudomonadati</taxon>
        <taxon>Pseudomonadota</taxon>
        <taxon>Alphaproteobacteria</taxon>
        <taxon>Parvularculales</taxon>
        <taxon>Parvularculaceae</taxon>
        <taxon>Parvularcula</taxon>
    </lineage>
</organism>
<dbReference type="GO" id="GO:0055085">
    <property type="term" value="P:transmembrane transport"/>
    <property type="evidence" value="ECO:0007669"/>
    <property type="project" value="InterPro"/>
</dbReference>
<dbReference type="EMBL" id="JABFCX010000001">
    <property type="protein sequence ID" value="NNU14711.1"/>
    <property type="molecule type" value="Genomic_DNA"/>
</dbReference>
<dbReference type="InterPro" id="IPR037682">
    <property type="entry name" value="TonB_C"/>
</dbReference>
<dbReference type="RefSeq" id="WP_173195564.1">
    <property type="nucleotide sequence ID" value="NZ_JABFCX010000001.1"/>
</dbReference>
<keyword evidence="8" id="KW-1185">Reference proteome</keyword>
<reference evidence="7 8" key="1">
    <citation type="submission" date="2020-05" db="EMBL/GenBank/DDBJ databases">
        <title>Parvularcula mediterraneae sp. nov., isolated from polypropylene straw from shallow seawater of the seashore of Laganas in Zakynthos island, Greece.</title>
        <authorList>
            <person name="Szabo I."/>
            <person name="Al-Omari J."/>
            <person name="Rado J."/>
            <person name="Szerdahelyi G.S."/>
        </authorList>
    </citation>
    <scope>NUCLEOTIDE SEQUENCE [LARGE SCALE GENOMIC DNA]</scope>
    <source>
        <strain evidence="7 8">ZS-1/3</strain>
    </source>
</reference>
<evidence type="ECO:0000256" key="3">
    <source>
        <dbReference type="ARBA" id="ARBA00022989"/>
    </source>
</evidence>
<evidence type="ECO:0000256" key="2">
    <source>
        <dbReference type="ARBA" id="ARBA00022692"/>
    </source>
</evidence>
<name>A0A7Y3RJK0_9PROT</name>